<reference evidence="1 2" key="1">
    <citation type="submission" date="2017-09" db="EMBL/GenBank/DDBJ databases">
        <title>Large-scale bioinformatics analysis of Bacillus genomes uncovers conserved roles of natural products in bacterial physiology.</title>
        <authorList>
            <consortium name="Agbiome Team Llc"/>
            <person name="Bleich R.M."/>
            <person name="Kirk G.J."/>
            <person name="Santa Maria K.C."/>
            <person name="Allen S.E."/>
            <person name="Farag S."/>
            <person name="Shank E.A."/>
            <person name="Bowers A."/>
        </authorList>
    </citation>
    <scope>NUCLEOTIDE SEQUENCE [LARGE SCALE GENOMIC DNA]</scope>
    <source>
        <strain evidence="1 2">AFS005140</strain>
    </source>
</reference>
<dbReference type="RefSeq" id="WP_046940417.1">
    <property type="nucleotide sequence ID" value="NZ_NTYF01000023.1"/>
</dbReference>
<dbReference type="EMBL" id="NTYF01000023">
    <property type="protein sequence ID" value="PER55624.1"/>
    <property type="molecule type" value="Genomic_DNA"/>
</dbReference>
<protein>
    <submittedName>
        <fullName evidence="1">Uncharacterized protein</fullName>
    </submittedName>
</protein>
<sequence>MAYSKVERNLVEVLREGYQIKEVRDEFRKRMDTVAFLRMQNMINKTVPREEFADYYLSGYAQFEFVEMTGLTKQRVAVIIGGQYKDKYTREEALAIYRENRKKLVDVANWYVGVYKVDMEGDLELVLDCVSAPSNLNTLSILYDMYKELGGTKLELKYDEVDLRYWTPEREENDKEREAVQMYLAGEKGRKIREKLNLDAETLFRCYKRASRKKEYDKKYGQGTRKEYEKK</sequence>
<comment type="caution">
    <text evidence="1">The sequence shown here is derived from an EMBL/GenBank/DDBJ whole genome shotgun (WGS) entry which is preliminary data.</text>
</comment>
<dbReference type="AlphaFoldDB" id="A0ABD6SGH7"/>
<proteinExistence type="predicted"/>
<gene>
    <name evidence="1" type="ORF">CN495_07670</name>
</gene>
<accession>A0ABD6SGH7</accession>
<name>A0ABD6SGH7_BACTU</name>
<evidence type="ECO:0000313" key="1">
    <source>
        <dbReference type="EMBL" id="PER55624.1"/>
    </source>
</evidence>
<evidence type="ECO:0000313" key="2">
    <source>
        <dbReference type="Proteomes" id="UP000219897"/>
    </source>
</evidence>
<organism evidence="1 2">
    <name type="scientific">Bacillus thuringiensis</name>
    <dbReference type="NCBI Taxonomy" id="1428"/>
    <lineage>
        <taxon>Bacteria</taxon>
        <taxon>Bacillati</taxon>
        <taxon>Bacillota</taxon>
        <taxon>Bacilli</taxon>
        <taxon>Bacillales</taxon>
        <taxon>Bacillaceae</taxon>
        <taxon>Bacillus</taxon>
        <taxon>Bacillus cereus group</taxon>
    </lineage>
</organism>
<dbReference type="Proteomes" id="UP000219897">
    <property type="component" value="Unassembled WGS sequence"/>
</dbReference>